<name>A0A167WZU4_9HYPO</name>
<dbReference type="PANTHER" id="PTHR23355:SF65">
    <property type="entry name" value="EXORIBONUCLEASE CYT-4, PUTATIVE (AFU_ORTHOLOGUE AFUA_7G01550)-RELATED"/>
    <property type="match status" value="1"/>
</dbReference>
<dbReference type="InterPro" id="IPR057912">
    <property type="entry name" value="OB_CYT4_C"/>
</dbReference>
<gene>
    <name evidence="3" type="ORF">AAL_07767</name>
</gene>
<dbReference type="GO" id="GO:0000932">
    <property type="term" value="C:P-body"/>
    <property type="evidence" value="ECO:0007669"/>
    <property type="project" value="TreeGrafter"/>
</dbReference>
<keyword evidence="4" id="KW-1185">Reference proteome</keyword>
<sequence>MLQPSKQSYVCCSCLVRRLRQLEVNRFSRRRIISTPQTVTARSAQRWATVQSTPSNASALEHASAHVHPRGDADEPPAAKDDEGSVTRRRLRQWALENQSDTTCAVPRDALWHGTIANNLNRTQSTGSPELDHLRSTTRGMTDGSKDELASSEGEPSVVGSDSRNPGDLVEMGQLGSRVPVFAVFLGFFGDRNQFYTANGRWITSLGFSARFTVSNFVTARDLEPVLARIPQNATLEQLEELRSTERGPSREDGKLLINKMTAFRLSSEAIYQAHMTKLDSAQDLIASAKGFDYLSLFDMAAILLPEDLKEGDSFSAPALYAVHTALSRNETALSPLSPSTDCHRQSHLFELFPLNHVHLVAKIATWVREYTEFCAKKLRPPTPGEMDEIVLGRFILEARQAVTASRESREWTRHGILKASPGVTLPRVEWSSSSQDVITFLERWASYNLFDSGSRFHSHGALLLRALGLYEDTALDQSTAWLFLQEIGLVAPWEIPSRYKVRFPGTRIARGGGITRRVPREVTQSTRPDIAEGHRKARAGSATFCIDAPSTVVIDDGISLERTERPDEFWLHVHVADPASVIKPDSEMCKFMELIPENIYLPGHFQAMLPEDLGEDDSGDCGSESLIRQHSLRAGAPALTFSAKVNEAGDLLEYQVEPSTLENVIFLDPADVSAFCGVQTTSPLAQSSALEVGSPPERLAGHVPQRVMSNTRDLDDASRSDLLTLHRLAEAIKQRRLDRGAWPYFSPRPSVQVLFNEAIPETGALKNAAVFPADPYIKVSTDPSTDCPVVNTTMVLAGSIAARWCSSRGVPIPYRRDAKSAANFEAAHQYATTEIYPLIRQGIEPSESHRQELARLTGGVQLSTEPGPYFLLGLDMYTKATSPLRRFSDLLVHWQMHAALAHERQTQRRIDAAVDDLDKILPFTKQSLGRTTLPLLHMREKMARTVSRGTLDWIHIALVRAWKFEDKAPRTLRFTVSSRWGQGLLGSLDLFNLRAVMDVAGIGGCCLIRDVRIGDEFEVELADVNTHARQIVVKALRYLGKSPPRPTEVPPAFAQERVQSPDAK</sequence>
<organism evidence="3 4">
    <name type="scientific">Moelleriella libera RCEF 2490</name>
    <dbReference type="NCBI Taxonomy" id="1081109"/>
    <lineage>
        <taxon>Eukaryota</taxon>
        <taxon>Fungi</taxon>
        <taxon>Dikarya</taxon>
        <taxon>Ascomycota</taxon>
        <taxon>Pezizomycotina</taxon>
        <taxon>Sordariomycetes</taxon>
        <taxon>Hypocreomycetidae</taxon>
        <taxon>Hypocreales</taxon>
        <taxon>Clavicipitaceae</taxon>
        <taxon>Moelleriella</taxon>
    </lineage>
</organism>
<dbReference type="InterPro" id="IPR001900">
    <property type="entry name" value="RNase_II/R"/>
</dbReference>
<feature type="region of interest" description="Disordered" evidence="1">
    <location>
        <begin position="1043"/>
        <end position="1065"/>
    </location>
</feature>
<dbReference type="InterPro" id="IPR056624">
    <property type="entry name" value="WH_CYT4"/>
</dbReference>
<dbReference type="AlphaFoldDB" id="A0A167WZU4"/>
<dbReference type="Proteomes" id="UP000078544">
    <property type="component" value="Unassembled WGS sequence"/>
</dbReference>
<reference evidence="3 4" key="1">
    <citation type="journal article" date="2016" name="Genome Biol. Evol.">
        <title>Divergent and convergent evolution of fungal pathogenicity.</title>
        <authorList>
            <person name="Shang Y."/>
            <person name="Xiao G."/>
            <person name="Zheng P."/>
            <person name="Cen K."/>
            <person name="Zhan S."/>
            <person name="Wang C."/>
        </authorList>
    </citation>
    <scope>NUCLEOTIDE SEQUENCE [LARGE SCALE GENOMIC DNA]</scope>
    <source>
        <strain evidence="3 4">RCEF 2490</strain>
    </source>
</reference>
<dbReference type="Pfam" id="PF23214">
    <property type="entry name" value="SH3_CYT4"/>
    <property type="match status" value="1"/>
</dbReference>
<dbReference type="PANTHER" id="PTHR23355">
    <property type="entry name" value="RIBONUCLEASE"/>
    <property type="match status" value="1"/>
</dbReference>
<comment type="caution">
    <text evidence="3">The sequence shown here is derived from an EMBL/GenBank/DDBJ whole genome shotgun (WGS) entry which is preliminary data.</text>
</comment>
<feature type="region of interest" description="Disordered" evidence="1">
    <location>
        <begin position="51"/>
        <end position="87"/>
    </location>
</feature>
<dbReference type="SUPFAM" id="SSF50249">
    <property type="entry name" value="Nucleic acid-binding proteins"/>
    <property type="match status" value="1"/>
</dbReference>
<dbReference type="Pfam" id="PF00773">
    <property type="entry name" value="RNB"/>
    <property type="match status" value="1"/>
</dbReference>
<protein>
    <submittedName>
        <fullName evidence="3">Mitochondrial protein cyt-4</fullName>
    </submittedName>
</protein>
<feature type="compositionally biased region" description="Basic and acidic residues" evidence="1">
    <location>
        <begin position="69"/>
        <end position="86"/>
    </location>
</feature>
<evidence type="ECO:0000259" key="2">
    <source>
        <dbReference type="SMART" id="SM00955"/>
    </source>
</evidence>
<evidence type="ECO:0000313" key="4">
    <source>
        <dbReference type="Proteomes" id="UP000078544"/>
    </source>
</evidence>
<dbReference type="Pfam" id="PF25522">
    <property type="entry name" value="OB_cyt-4"/>
    <property type="match status" value="1"/>
</dbReference>
<dbReference type="GO" id="GO:0000175">
    <property type="term" value="F:3'-5'-RNA exonuclease activity"/>
    <property type="evidence" value="ECO:0007669"/>
    <property type="project" value="TreeGrafter"/>
</dbReference>
<dbReference type="InterPro" id="IPR050180">
    <property type="entry name" value="RNR_Ribonuclease"/>
</dbReference>
<dbReference type="OrthoDB" id="2285229at2759"/>
<evidence type="ECO:0000313" key="3">
    <source>
        <dbReference type="EMBL" id="KZZ89468.1"/>
    </source>
</evidence>
<dbReference type="InterPro" id="IPR012340">
    <property type="entry name" value="NA-bd_OB-fold"/>
</dbReference>
<dbReference type="EMBL" id="AZGY01000025">
    <property type="protein sequence ID" value="KZZ89468.1"/>
    <property type="molecule type" value="Genomic_DNA"/>
</dbReference>
<accession>A0A167WZU4</accession>
<dbReference type="GO" id="GO:0006402">
    <property type="term" value="P:mRNA catabolic process"/>
    <property type="evidence" value="ECO:0007669"/>
    <property type="project" value="TreeGrafter"/>
</dbReference>
<dbReference type="GO" id="GO:0003723">
    <property type="term" value="F:RNA binding"/>
    <property type="evidence" value="ECO:0007669"/>
    <property type="project" value="InterPro"/>
</dbReference>
<dbReference type="Pfam" id="PF23216">
    <property type="entry name" value="WHD_CYT4"/>
    <property type="match status" value="1"/>
</dbReference>
<dbReference type="InterPro" id="IPR056625">
    <property type="entry name" value="SH3_CYT4"/>
</dbReference>
<feature type="domain" description="RNB" evidence="2">
    <location>
        <begin position="536"/>
        <end position="903"/>
    </location>
</feature>
<evidence type="ECO:0000256" key="1">
    <source>
        <dbReference type="SAM" id="MobiDB-lite"/>
    </source>
</evidence>
<dbReference type="SMART" id="SM00955">
    <property type="entry name" value="RNB"/>
    <property type="match status" value="1"/>
</dbReference>
<proteinExistence type="predicted"/>
<dbReference type="STRING" id="1081109.A0A167WZU4"/>
<feature type="region of interest" description="Disordered" evidence="1">
    <location>
        <begin position="120"/>
        <end position="170"/>
    </location>
</feature>